<organism evidence="1 2">
    <name type="scientific">Kordia aestuariivivens</name>
    <dbReference type="NCBI Taxonomy" id="2759037"/>
    <lineage>
        <taxon>Bacteria</taxon>
        <taxon>Pseudomonadati</taxon>
        <taxon>Bacteroidota</taxon>
        <taxon>Flavobacteriia</taxon>
        <taxon>Flavobacteriales</taxon>
        <taxon>Flavobacteriaceae</taxon>
        <taxon>Kordia</taxon>
    </lineage>
</organism>
<dbReference type="Proteomes" id="UP000619238">
    <property type="component" value="Unassembled WGS sequence"/>
</dbReference>
<accession>A0ABR7QDL3</accession>
<protein>
    <submittedName>
        <fullName evidence="1">Uncharacterized protein</fullName>
    </submittedName>
</protein>
<evidence type="ECO:0000313" key="1">
    <source>
        <dbReference type="EMBL" id="MBC8756603.1"/>
    </source>
</evidence>
<gene>
    <name evidence="1" type="ORF">H2O64_18165</name>
</gene>
<comment type="caution">
    <text evidence="1">The sequence shown here is derived from an EMBL/GenBank/DDBJ whole genome shotgun (WGS) entry which is preliminary data.</text>
</comment>
<name>A0ABR7QDL3_9FLAO</name>
<proteinExistence type="predicted"/>
<sequence>MTKQDFLDIHKERLKAFVLKQKENLKNDSPNNFKNFTHRADYLSQQIIDKSDLLISEIFRDYGLSSTDTINFKGTIISILEYFLLGVSSTYIDCIKDFDAYSDKILLLKFHSKN</sequence>
<keyword evidence="2" id="KW-1185">Reference proteome</keyword>
<dbReference type="EMBL" id="JACGWS010000012">
    <property type="protein sequence ID" value="MBC8756603.1"/>
    <property type="molecule type" value="Genomic_DNA"/>
</dbReference>
<dbReference type="RefSeq" id="WP_187563641.1">
    <property type="nucleotide sequence ID" value="NZ_JACGWS010000012.1"/>
</dbReference>
<evidence type="ECO:0000313" key="2">
    <source>
        <dbReference type="Proteomes" id="UP000619238"/>
    </source>
</evidence>
<reference evidence="1 2" key="1">
    <citation type="submission" date="2020-07" db="EMBL/GenBank/DDBJ databases">
        <title>Description of Kordia aestuariivivens sp. nov., isolated from a tidal flat.</title>
        <authorList>
            <person name="Park S."/>
            <person name="Yoon J.-H."/>
        </authorList>
    </citation>
    <scope>NUCLEOTIDE SEQUENCE [LARGE SCALE GENOMIC DNA]</scope>
    <source>
        <strain evidence="1 2">YSTF-M3</strain>
    </source>
</reference>